<evidence type="ECO:0000256" key="3">
    <source>
        <dbReference type="ARBA" id="ARBA00013650"/>
    </source>
</evidence>
<accession>A0A0C7N7N1</accession>
<evidence type="ECO:0000256" key="5">
    <source>
        <dbReference type="ARBA" id="ARBA00022692"/>
    </source>
</evidence>
<gene>
    <name evidence="14" type="ORF">LALA0_S09e05424g</name>
</gene>
<dbReference type="InterPro" id="IPR000223">
    <property type="entry name" value="Pept_S26A_signal_pept_1"/>
</dbReference>
<keyword evidence="15" id="KW-1185">Reference proteome</keyword>
<dbReference type="Gene3D" id="2.10.109.10">
    <property type="entry name" value="Umud Fragment, subunit A"/>
    <property type="match status" value="1"/>
</dbReference>
<keyword evidence="12" id="KW-0732">Signal</keyword>
<sequence length="176" mass="19760">MRKLGGLRLSLKTTLVAVSWIPVAVTFNENVCYVAKIEGRSMRPTLNPSDNGHTDWVLLWKWGVKNPTNIRHNDVVLFKSPSNPEKVYCKRVKGVQHDTIRTRHPYPRGLVTIPRSHIWVEGDNAFHTTDSNDFGPISTGLVLGKAVAVVWPPSRWDTKLDQSVGRGDISVRGLEI</sequence>
<dbReference type="PRINTS" id="PR00727">
    <property type="entry name" value="LEADERPTASE"/>
</dbReference>
<evidence type="ECO:0000313" key="14">
    <source>
        <dbReference type="EMBL" id="CEP63918.1"/>
    </source>
</evidence>
<dbReference type="SUPFAM" id="SSF51306">
    <property type="entry name" value="LexA/Signal peptidase"/>
    <property type="match status" value="1"/>
</dbReference>
<dbReference type="Pfam" id="PF10502">
    <property type="entry name" value="Peptidase_S26"/>
    <property type="match status" value="1"/>
</dbReference>
<keyword evidence="5" id="KW-0812">Transmembrane</keyword>
<dbReference type="GO" id="GO:0006627">
    <property type="term" value="P:protein processing involved in protein targeting to mitochondrion"/>
    <property type="evidence" value="ECO:0007669"/>
    <property type="project" value="EnsemblFungi"/>
</dbReference>
<evidence type="ECO:0000256" key="11">
    <source>
        <dbReference type="PIRSR" id="PIRSR600223-1"/>
    </source>
</evidence>
<dbReference type="GO" id="GO:0042720">
    <property type="term" value="C:mitochondrial inner membrane peptidase complex"/>
    <property type="evidence" value="ECO:0007669"/>
    <property type="project" value="EnsemblFungi"/>
</dbReference>
<name>A0A0C7N7N1_9SACH</name>
<dbReference type="Proteomes" id="UP000054304">
    <property type="component" value="Unassembled WGS sequence"/>
</dbReference>
<keyword evidence="10" id="KW-0472">Membrane</keyword>
<keyword evidence="4" id="KW-0645">Protease</keyword>
<dbReference type="InterPro" id="IPR036286">
    <property type="entry name" value="LexA/Signal_pep-like_sf"/>
</dbReference>
<evidence type="ECO:0000256" key="12">
    <source>
        <dbReference type="SAM" id="SignalP"/>
    </source>
</evidence>
<dbReference type="FunFam" id="2.10.109.10:FF:000005">
    <property type="entry name" value="Mitochondrial inner membrane protease subunit"/>
    <property type="match status" value="1"/>
</dbReference>
<dbReference type="GO" id="GO:0004252">
    <property type="term" value="F:serine-type endopeptidase activity"/>
    <property type="evidence" value="ECO:0007669"/>
    <property type="project" value="InterPro"/>
</dbReference>
<comment type="similarity">
    <text evidence="2">Belongs to the peptidase S26 family. IMP2 subfamily.</text>
</comment>
<dbReference type="GO" id="GO:0006465">
    <property type="term" value="P:signal peptide processing"/>
    <property type="evidence" value="ECO:0007669"/>
    <property type="project" value="InterPro"/>
</dbReference>
<evidence type="ECO:0000256" key="7">
    <source>
        <dbReference type="ARBA" id="ARBA00022801"/>
    </source>
</evidence>
<evidence type="ECO:0000256" key="9">
    <source>
        <dbReference type="ARBA" id="ARBA00023128"/>
    </source>
</evidence>
<evidence type="ECO:0000256" key="10">
    <source>
        <dbReference type="ARBA" id="ARBA00023136"/>
    </source>
</evidence>
<dbReference type="EMBL" id="LN736368">
    <property type="protein sequence ID" value="CEP63918.1"/>
    <property type="molecule type" value="Genomic_DNA"/>
</dbReference>
<protein>
    <recommendedName>
        <fullName evidence="3">Mitochondrial inner membrane protease subunit 2</fullName>
    </recommendedName>
</protein>
<dbReference type="STRING" id="1245769.A0A0C7N7N1"/>
<dbReference type="InterPro" id="IPR037730">
    <property type="entry name" value="IMP2"/>
</dbReference>
<dbReference type="GeneID" id="34687440"/>
<dbReference type="CDD" id="cd06530">
    <property type="entry name" value="S26_SPase_I"/>
    <property type="match status" value="1"/>
</dbReference>
<feature type="chain" id="PRO_5002195459" description="Mitochondrial inner membrane protease subunit 2" evidence="12">
    <location>
        <begin position="27"/>
        <end position="176"/>
    </location>
</feature>
<keyword evidence="8" id="KW-1133">Transmembrane helix</keyword>
<dbReference type="PANTHER" id="PTHR46041">
    <property type="entry name" value="MITOCHONDRIAL INNER MEMBRANE PROTEASE SUBUNIT 2"/>
    <property type="match status" value="1"/>
</dbReference>
<evidence type="ECO:0000259" key="13">
    <source>
        <dbReference type="Pfam" id="PF10502"/>
    </source>
</evidence>
<dbReference type="RefSeq" id="XP_022630130.1">
    <property type="nucleotide sequence ID" value="XM_022770828.1"/>
</dbReference>
<organism evidence="14 15">
    <name type="scientific">Lachancea lanzarotensis</name>
    <dbReference type="NCBI Taxonomy" id="1245769"/>
    <lineage>
        <taxon>Eukaryota</taxon>
        <taxon>Fungi</taxon>
        <taxon>Dikarya</taxon>
        <taxon>Ascomycota</taxon>
        <taxon>Saccharomycotina</taxon>
        <taxon>Saccharomycetes</taxon>
        <taxon>Saccharomycetales</taxon>
        <taxon>Saccharomycetaceae</taxon>
        <taxon>Lachancea</taxon>
    </lineage>
</organism>
<feature type="domain" description="Peptidase S26" evidence="13">
    <location>
        <begin position="16"/>
        <end position="103"/>
    </location>
</feature>
<evidence type="ECO:0000256" key="6">
    <source>
        <dbReference type="ARBA" id="ARBA00022792"/>
    </source>
</evidence>
<dbReference type="InterPro" id="IPR019533">
    <property type="entry name" value="Peptidase_S26"/>
</dbReference>
<feature type="signal peptide" evidence="12">
    <location>
        <begin position="1"/>
        <end position="26"/>
    </location>
</feature>
<keyword evidence="7" id="KW-0378">Hydrolase</keyword>
<feature type="active site" evidence="11">
    <location>
        <position position="90"/>
    </location>
</feature>
<feature type="active site" evidence="11">
    <location>
        <position position="41"/>
    </location>
</feature>
<evidence type="ECO:0000256" key="8">
    <source>
        <dbReference type="ARBA" id="ARBA00022989"/>
    </source>
</evidence>
<proteinExistence type="inferred from homology"/>
<dbReference type="PANTHER" id="PTHR46041:SF2">
    <property type="entry name" value="MITOCHONDRIAL INNER MEMBRANE PROTEASE SUBUNIT 2"/>
    <property type="match status" value="1"/>
</dbReference>
<comment type="subcellular location">
    <subcellularLocation>
        <location evidence="1">Mitochondrion inner membrane</location>
        <topology evidence="1">Single-pass membrane protein</topology>
    </subcellularLocation>
</comment>
<evidence type="ECO:0000313" key="15">
    <source>
        <dbReference type="Proteomes" id="UP000054304"/>
    </source>
</evidence>
<reference evidence="14 15" key="1">
    <citation type="submission" date="2014-12" db="EMBL/GenBank/DDBJ databases">
        <authorList>
            <person name="Neuveglise Cecile"/>
        </authorList>
    </citation>
    <scope>NUCLEOTIDE SEQUENCE [LARGE SCALE GENOMIC DNA]</scope>
    <source>
        <strain evidence="14 15">CBS 12615</strain>
    </source>
</reference>
<dbReference type="AlphaFoldDB" id="A0A0C7N7N1"/>
<dbReference type="HOGENOM" id="CLU_028723_4_1_1"/>
<keyword evidence="9" id="KW-0496">Mitochondrion</keyword>
<dbReference type="OrthoDB" id="9996127at2759"/>
<evidence type="ECO:0000256" key="4">
    <source>
        <dbReference type="ARBA" id="ARBA00022670"/>
    </source>
</evidence>
<keyword evidence="6" id="KW-0999">Mitochondrion inner membrane</keyword>
<evidence type="ECO:0000256" key="2">
    <source>
        <dbReference type="ARBA" id="ARBA00007066"/>
    </source>
</evidence>
<evidence type="ECO:0000256" key="1">
    <source>
        <dbReference type="ARBA" id="ARBA00004434"/>
    </source>
</evidence>